<dbReference type="PANTHER" id="PTHR42708">
    <property type="entry name" value="ATP/GTP-BINDING PROTEIN-RELATED"/>
    <property type="match status" value="1"/>
</dbReference>
<dbReference type="PANTHER" id="PTHR42708:SF1">
    <property type="entry name" value="GLIDING MOTILITY PROTEIN MGLA"/>
    <property type="match status" value="1"/>
</dbReference>
<sequence length="175" mass="19560">MKQIKFIFTGPPGAGKTTAIATISEFPPVSTDVFSTDSLSKLKDTTTVAMDFGQITLENGQKIGLYGTPGQRRFKFMWDILIQGGLGLIVLIDNRRPEPFKDLAMYLDNFSEFIEKTDAVIGITCIDIKDTPTLDDYQDFLKERGQIYPSFAIDARNKDDVLFLLNTLLTCLETS</sequence>
<evidence type="ECO:0000256" key="3">
    <source>
        <dbReference type="ARBA" id="ARBA00022801"/>
    </source>
</evidence>
<evidence type="ECO:0000256" key="1">
    <source>
        <dbReference type="ARBA" id="ARBA00005290"/>
    </source>
</evidence>
<dbReference type="SUPFAM" id="SSF52540">
    <property type="entry name" value="P-loop containing nucleoside triphosphate hydrolases"/>
    <property type="match status" value="1"/>
</dbReference>
<dbReference type="Proteomes" id="UP000035760">
    <property type="component" value="Unassembled WGS sequence"/>
</dbReference>
<comment type="similarity">
    <text evidence="1">Belongs to the GPN-loop GTPase family.</text>
</comment>
<dbReference type="EMBL" id="CBTJ020000024">
    <property type="protein sequence ID" value="CDI01639.1"/>
    <property type="molecule type" value="Genomic_DNA"/>
</dbReference>
<dbReference type="Pfam" id="PF03029">
    <property type="entry name" value="ATP_bind_1"/>
    <property type="match status" value="1"/>
</dbReference>
<dbReference type="InterPro" id="IPR004130">
    <property type="entry name" value="Gpn"/>
</dbReference>
<dbReference type="GO" id="GO:0016787">
    <property type="term" value="F:hydrolase activity"/>
    <property type="evidence" value="ECO:0007669"/>
    <property type="project" value="UniProtKB-KW"/>
</dbReference>
<gene>
    <name evidence="5" type="ORF">BN873_190033</name>
</gene>
<evidence type="ECO:0000256" key="4">
    <source>
        <dbReference type="ARBA" id="ARBA00023134"/>
    </source>
</evidence>
<evidence type="ECO:0000313" key="6">
    <source>
        <dbReference type="Proteomes" id="UP000035760"/>
    </source>
</evidence>
<dbReference type="Gene3D" id="3.40.50.300">
    <property type="entry name" value="P-loop containing nucleotide triphosphate hydrolases"/>
    <property type="match status" value="1"/>
</dbReference>
<protein>
    <submittedName>
        <fullName evidence="5">Small GTP-binding protein</fullName>
    </submittedName>
</protein>
<proteinExistence type="inferred from homology"/>
<dbReference type="GO" id="GO:0005525">
    <property type="term" value="F:GTP binding"/>
    <property type="evidence" value="ECO:0007669"/>
    <property type="project" value="UniProtKB-KW"/>
</dbReference>
<dbReference type="CDD" id="cd00882">
    <property type="entry name" value="Ras_like_GTPase"/>
    <property type="match status" value="1"/>
</dbReference>
<dbReference type="STRING" id="1400863.BN873_190033"/>
<organism evidence="5 6">
    <name type="scientific">Candidatus Competibacter denitrificans Run_A_D11</name>
    <dbReference type="NCBI Taxonomy" id="1400863"/>
    <lineage>
        <taxon>Bacteria</taxon>
        <taxon>Pseudomonadati</taxon>
        <taxon>Pseudomonadota</taxon>
        <taxon>Gammaproteobacteria</taxon>
        <taxon>Candidatus Competibacteraceae</taxon>
        <taxon>Candidatus Competibacter</taxon>
    </lineage>
</organism>
<dbReference type="InterPro" id="IPR052705">
    <property type="entry name" value="Gliding_Motility_GTPase"/>
</dbReference>
<dbReference type="OrthoDB" id="4319884at2"/>
<dbReference type="InterPro" id="IPR027417">
    <property type="entry name" value="P-loop_NTPase"/>
</dbReference>
<keyword evidence="3" id="KW-0378">Hydrolase</keyword>
<evidence type="ECO:0000256" key="2">
    <source>
        <dbReference type="ARBA" id="ARBA00022741"/>
    </source>
</evidence>
<keyword evidence="6" id="KW-1185">Reference proteome</keyword>
<keyword evidence="2" id="KW-0547">Nucleotide-binding</keyword>
<evidence type="ECO:0000313" key="5">
    <source>
        <dbReference type="EMBL" id="CDI01639.1"/>
    </source>
</evidence>
<reference evidence="5" key="1">
    <citation type="submission" date="2013-07" db="EMBL/GenBank/DDBJ databases">
        <authorList>
            <person name="McIlroy S."/>
        </authorList>
    </citation>
    <scope>NUCLEOTIDE SEQUENCE [LARGE SCALE GENOMIC DNA]</scope>
    <source>
        <strain evidence="5">Run_A_D11</strain>
    </source>
</reference>
<keyword evidence="4" id="KW-0342">GTP-binding</keyword>
<comment type="caution">
    <text evidence="5">The sequence shown here is derived from an EMBL/GenBank/DDBJ whole genome shotgun (WGS) entry which is preliminary data.</text>
</comment>
<accession>W6M4V2</accession>
<dbReference type="RefSeq" id="WP_048670955.1">
    <property type="nucleotide sequence ID" value="NZ_CBTJ020000024.1"/>
</dbReference>
<name>W6M4V2_9GAMM</name>
<dbReference type="AlphaFoldDB" id="W6M4V2"/>
<reference evidence="5" key="2">
    <citation type="submission" date="2014-03" db="EMBL/GenBank/DDBJ databases">
        <title>Candidatus Competibacter-lineage genomes retrieved from metagenomes reveal functional metabolic diversity.</title>
        <authorList>
            <person name="McIlroy S.J."/>
            <person name="Albertsen M."/>
            <person name="Andresen E.K."/>
            <person name="Saunders A.M."/>
            <person name="Kristiansen R."/>
            <person name="Stokholm-Bjerregaard M."/>
            <person name="Nielsen K.L."/>
            <person name="Nielsen P.H."/>
        </authorList>
    </citation>
    <scope>NUCLEOTIDE SEQUENCE</scope>
    <source>
        <strain evidence="5">Run_A_D11</strain>
    </source>
</reference>